<evidence type="ECO:0000313" key="2">
    <source>
        <dbReference type="EMBL" id="JAS79880.1"/>
    </source>
</evidence>
<organism evidence="2">
    <name type="scientific">Homalodisca liturata</name>
    <dbReference type="NCBI Taxonomy" id="320908"/>
    <lineage>
        <taxon>Eukaryota</taxon>
        <taxon>Metazoa</taxon>
        <taxon>Ecdysozoa</taxon>
        <taxon>Arthropoda</taxon>
        <taxon>Hexapoda</taxon>
        <taxon>Insecta</taxon>
        <taxon>Pterygota</taxon>
        <taxon>Neoptera</taxon>
        <taxon>Paraneoptera</taxon>
        <taxon>Hemiptera</taxon>
        <taxon>Auchenorrhyncha</taxon>
        <taxon>Membracoidea</taxon>
        <taxon>Cicadellidae</taxon>
        <taxon>Cicadellinae</taxon>
        <taxon>Proconiini</taxon>
        <taxon>Homalodisca</taxon>
    </lineage>
</organism>
<keyword evidence="1" id="KW-0175">Coiled coil</keyword>
<reference evidence="2" key="1">
    <citation type="submission" date="2015-11" db="EMBL/GenBank/DDBJ databases">
        <title>De novo transcriptome assembly of four potential Pierce s Disease insect vectors from Arizona vineyards.</title>
        <authorList>
            <person name="Tassone E.E."/>
        </authorList>
    </citation>
    <scope>NUCLEOTIDE SEQUENCE</scope>
</reference>
<accession>A0A1B6HZ06</accession>
<feature type="non-terminal residue" evidence="2">
    <location>
        <position position="245"/>
    </location>
</feature>
<gene>
    <name evidence="2" type="ORF">g.5658</name>
</gene>
<dbReference type="EMBL" id="GECU01027826">
    <property type="protein sequence ID" value="JAS79880.1"/>
    <property type="molecule type" value="Transcribed_RNA"/>
</dbReference>
<feature type="coiled-coil region" evidence="1">
    <location>
        <begin position="95"/>
        <end position="122"/>
    </location>
</feature>
<feature type="non-terminal residue" evidence="2">
    <location>
        <position position="1"/>
    </location>
</feature>
<name>A0A1B6HZ06_9HEMI</name>
<dbReference type="AlphaFoldDB" id="A0A1B6HZ06"/>
<proteinExistence type="predicted"/>
<protein>
    <submittedName>
        <fullName evidence="2">Uncharacterized protein</fullName>
    </submittedName>
</protein>
<sequence>KLVETINQLENQLYKEKELRTQLQTIFEEQDQEKEKAICEYVKEISQLKRTIAYMNQNNNYQESQDKTVQNSVGTQTDNAIFQSTNVPHSLVTQFVQLKLRQDQVEQQMKAMQEKMESQKHLDTLTPTEFGNMNCYNLRSEITTEPTGELVRQPHTKLQNEELSGIIKALENTRPKISYPVNSIVKPNVGNKKRKNTYSVSMQVARGKAQHTMNTTAEQKLSFNQNVELIQTGLKLCKLTEHGLD</sequence>
<evidence type="ECO:0000256" key="1">
    <source>
        <dbReference type="SAM" id="Coils"/>
    </source>
</evidence>